<name>A0ACB8WF77_9TELE</name>
<keyword evidence="2" id="KW-1185">Reference proteome</keyword>
<proteinExistence type="predicted"/>
<organism evidence="1 2">
    <name type="scientific">Scortum barcoo</name>
    <name type="common">barcoo grunter</name>
    <dbReference type="NCBI Taxonomy" id="214431"/>
    <lineage>
        <taxon>Eukaryota</taxon>
        <taxon>Metazoa</taxon>
        <taxon>Chordata</taxon>
        <taxon>Craniata</taxon>
        <taxon>Vertebrata</taxon>
        <taxon>Euteleostomi</taxon>
        <taxon>Actinopterygii</taxon>
        <taxon>Neopterygii</taxon>
        <taxon>Teleostei</taxon>
        <taxon>Neoteleostei</taxon>
        <taxon>Acanthomorphata</taxon>
        <taxon>Eupercaria</taxon>
        <taxon>Centrarchiformes</taxon>
        <taxon>Terapontoidei</taxon>
        <taxon>Terapontidae</taxon>
        <taxon>Scortum</taxon>
    </lineage>
</organism>
<evidence type="ECO:0000313" key="2">
    <source>
        <dbReference type="Proteomes" id="UP000831701"/>
    </source>
</evidence>
<dbReference type="EMBL" id="CM041540">
    <property type="protein sequence ID" value="KAI3366330.1"/>
    <property type="molecule type" value="Genomic_DNA"/>
</dbReference>
<reference evidence="1" key="1">
    <citation type="submission" date="2022-04" db="EMBL/GenBank/DDBJ databases">
        <title>Jade perch genome.</title>
        <authorList>
            <person name="Chao B."/>
        </authorList>
    </citation>
    <scope>NUCLEOTIDE SEQUENCE</scope>
    <source>
        <strain evidence="1">CB-2022</strain>
    </source>
</reference>
<accession>A0ACB8WF77</accession>
<comment type="caution">
    <text evidence="1">The sequence shown here is derived from an EMBL/GenBank/DDBJ whole genome shotgun (WGS) entry which is preliminary data.</text>
</comment>
<sequence>MGGTEELRVMMAYAKRRRLQEERSTPKASDTEGSPAKRPSSPQTPAKAEKDSGKKKKTEKKRKGLKRLASIFSCIKPQTEKEEPTQIITNLSDVENRCFVPTDGEQTEEKEKDKLDEVAGRLTEIANKIPFIRPDLETDSVDDENVERVIGLLLRDVGDQLNEREQIDGSAITGILWDYGFFDKLITCLLSRMGLLTDPEDLGPKASTKAHIAVTCEVTSRLSAVDTLPMSRMLNYGARYLEQHFSSWALQQGGYEAAFNDEDESEDEVQ</sequence>
<protein>
    <submittedName>
        <fullName evidence="1">Uncharacterized protein</fullName>
    </submittedName>
</protein>
<dbReference type="Proteomes" id="UP000831701">
    <property type="component" value="Chromosome 10"/>
</dbReference>
<evidence type="ECO:0000313" key="1">
    <source>
        <dbReference type="EMBL" id="KAI3366330.1"/>
    </source>
</evidence>
<gene>
    <name evidence="1" type="ORF">L3Q82_000492</name>
</gene>